<keyword evidence="1" id="KW-0862">Zinc</keyword>
<dbReference type="PROSITE" id="PS50158">
    <property type="entry name" value="ZF_CCHC"/>
    <property type="match status" value="2"/>
</dbReference>
<proteinExistence type="predicted"/>
<dbReference type="PANTHER" id="PTHR22639:SF3">
    <property type="entry name" value="ZINC FINGER CCHC DOMAIN-CONTAINING PROTEIN 3"/>
    <property type="match status" value="1"/>
</dbReference>
<evidence type="ECO:0000259" key="3">
    <source>
        <dbReference type="PROSITE" id="PS50158"/>
    </source>
</evidence>
<evidence type="ECO:0000313" key="5">
    <source>
        <dbReference type="Proteomes" id="UP001152320"/>
    </source>
</evidence>
<dbReference type="EMBL" id="JAIZAY010000019">
    <property type="protein sequence ID" value="KAJ8024186.1"/>
    <property type="molecule type" value="Genomic_DNA"/>
</dbReference>
<keyword evidence="1" id="KW-0479">Metal-binding</keyword>
<dbReference type="InterPro" id="IPR036875">
    <property type="entry name" value="Znf_CCHC_sf"/>
</dbReference>
<feature type="compositionally biased region" description="Basic and acidic residues" evidence="2">
    <location>
        <begin position="354"/>
        <end position="365"/>
    </location>
</feature>
<evidence type="ECO:0000256" key="2">
    <source>
        <dbReference type="SAM" id="MobiDB-lite"/>
    </source>
</evidence>
<dbReference type="GO" id="GO:0003690">
    <property type="term" value="F:double-stranded DNA binding"/>
    <property type="evidence" value="ECO:0007669"/>
    <property type="project" value="InterPro"/>
</dbReference>
<feature type="domain" description="CCHC-type" evidence="3">
    <location>
        <begin position="46"/>
        <end position="59"/>
    </location>
</feature>
<sequence length="371" mass="40618">MTFADYPQVFNGKRQYQIELHKDIPSSIRLGGRNCWVRYYGQPRTCLKCGGKGHNARECEVTVCFRCQKLGHIASECKEPVKCTVCQKLGHSFKECPISFANKINPAPLRWVSGSAVTVSNEECVEVVGNELDWSSISSQPVSQDPQPTVQNERPVTLVTAGETGDNDESTVCSYEGTDTHEVEFDSVTDVTEVTVTEVTDNATDAQMDVDSGSQSQSLFRGVQGTVPKPPISREGTDHKTEDNASHADSQTSLVPGDGSKDELPRSLSGETSNEQSTSSLGSQSPTRTTDLLEDNVAQAKMSKASSSGDLENMEMLKTTLDSHDWATIPRGRSSSQPTPSKRMCRSRSNLRFPSEDPIRQRKDGTNFPGR</sequence>
<comment type="caution">
    <text evidence="4">The sequence shown here is derived from an EMBL/GenBank/DDBJ whole genome shotgun (WGS) entry which is preliminary data.</text>
</comment>
<dbReference type="Pfam" id="PF00098">
    <property type="entry name" value="zf-CCHC"/>
    <property type="match status" value="1"/>
</dbReference>
<name>A0A9Q1BDW1_HOLLE</name>
<keyword evidence="1" id="KW-0863">Zinc-finger</keyword>
<dbReference type="Proteomes" id="UP001152320">
    <property type="component" value="Chromosome 19"/>
</dbReference>
<feature type="compositionally biased region" description="Polar residues" evidence="2">
    <location>
        <begin position="269"/>
        <end position="290"/>
    </location>
</feature>
<feature type="compositionally biased region" description="Basic and acidic residues" evidence="2">
    <location>
        <begin position="235"/>
        <end position="246"/>
    </location>
</feature>
<dbReference type="InterPro" id="IPR042509">
    <property type="entry name" value="ZCCHC3"/>
</dbReference>
<feature type="region of interest" description="Disordered" evidence="2">
    <location>
        <begin position="200"/>
        <end position="371"/>
    </location>
</feature>
<dbReference type="AlphaFoldDB" id="A0A9Q1BDW1"/>
<dbReference type="SUPFAM" id="SSF57756">
    <property type="entry name" value="Retrovirus zinc finger-like domains"/>
    <property type="match status" value="1"/>
</dbReference>
<dbReference type="Gene3D" id="4.10.60.10">
    <property type="entry name" value="Zinc finger, CCHC-type"/>
    <property type="match status" value="1"/>
</dbReference>
<accession>A0A9Q1BDW1</accession>
<keyword evidence="5" id="KW-1185">Reference proteome</keyword>
<evidence type="ECO:0000256" key="1">
    <source>
        <dbReference type="PROSITE-ProRule" id="PRU00047"/>
    </source>
</evidence>
<evidence type="ECO:0000313" key="4">
    <source>
        <dbReference type="EMBL" id="KAJ8024186.1"/>
    </source>
</evidence>
<dbReference type="OrthoDB" id="427960at2759"/>
<organism evidence="4 5">
    <name type="scientific">Holothuria leucospilota</name>
    <name type="common">Black long sea cucumber</name>
    <name type="synonym">Mertensiothuria leucospilota</name>
    <dbReference type="NCBI Taxonomy" id="206669"/>
    <lineage>
        <taxon>Eukaryota</taxon>
        <taxon>Metazoa</taxon>
        <taxon>Echinodermata</taxon>
        <taxon>Eleutherozoa</taxon>
        <taxon>Echinozoa</taxon>
        <taxon>Holothuroidea</taxon>
        <taxon>Aspidochirotacea</taxon>
        <taxon>Aspidochirotida</taxon>
        <taxon>Holothuriidae</taxon>
        <taxon>Holothuria</taxon>
    </lineage>
</organism>
<gene>
    <name evidence="4" type="ORF">HOLleu_36840</name>
</gene>
<dbReference type="GO" id="GO:0003723">
    <property type="term" value="F:RNA binding"/>
    <property type="evidence" value="ECO:0007669"/>
    <property type="project" value="InterPro"/>
</dbReference>
<dbReference type="InterPro" id="IPR001878">
    <property type="entry name" value="Znf_CCHC"/>
</dbReference>
<feature type="domain" description="CCHC-type" evidence="3">
    <location>
        <begin position="64"/>
        <end position="79"/>
    </location>
</feature>
<dbReference type="SMART" id="SM00343">
    <property type="entry name" value="ZnF_C2HC"/>
    <property type="match status" value="3"/>
</dbReference>
<protein>
    <submittedName>
        <fullName evidence="4">Zinc finger CCHC domain-containing protein 3</fullName>
    </submittedName>
</protein>
<dbReference type="GO" id="GO:0008270">
    <property type="term" value="F:zinc ion binding"/>
    <property type="evidence" value="ECO:0007669"/>
    <property type="project" value="UniProtKB-KW"/>
</dbReference>
<reference evidence="4" key="1">
    <citation type="submission" date="2021-10" db="EMBL/GenBank/DDBJ databases">
        <title>Tropical sea cucumber genome reveals ecological adaptation and Cuvierian tubules defense mechanism.</title>
        <authorList>
            <person name="Chen T."/>
        </authorList>
    </citation>
    <scope>NUCLEOTIDE SEQUENCE</scope>
    <source>
        <strain evidence="4">Nanhai2018</strain>
        <tissue evidence="4">Muscle</tissue>
    </source>
</reference>
<dbReference type="PANTHER" id="PTHR22639">
    <property type="entry name" value="GAG-RELATED PROTEIN"/>
    <property type="match status" value="1"/>
</dbReference>
<dbReference type="GO" id="GO:0002218">
    <property type="term" value="P:activation of innate immune response"/>
    <property type="evidence" value="ECO:0007669"/>
    <property type="project" value="InterPro"/>
</dbReference>